<dbReference type="InterPro" id="IPR050111">
    <property type="entry name" value="C-type_lectin/snaclec_domain"/>
</dbReference>
<evidence type="ECO:0000313" key="3">
    <source>
        <dbReference type="WBParaSite" id="PSU_v2.g388.t1"/>
    </source>
</evidence>
<dbReference type="AlphaFoldDB" id="A0A914YT68"/>
<dbReference type="InterPro" id="IPR001304">
    <property type="entry name" value="C-type_lectin-like"/>
</dbReference>
<organism evidence="2 3">
    <name type="scientific">Panagrolaimus superbus</name>
    <dbReference type="NCBI Taxonomy" id="310955"/>
    <lineage>
        <taxon>Eukaryota</taxon>
        <taxon>Metazoa</taxon>
        <taxon>Ecdysozoa</taxon>
        <taxon>Nematoda</taxon>
        <taxon>Chromadorea</taxon>
        <taxon>Rhabditida</taxon>
        <taxon>Tylenchina</taxon>
        <taxon>Panagrolaimomorpha</taxon>
        <taxon>Panagrolaimoidea</taxon>
        <taxon>Panagrolaimidae</taxon>
        <taxon>Panagrolaimus</taxon>
    </lineage>
</organism>
<dbReference type="InterPro" id="IPR016187">
    <property type="entry name" value="CTDL_fold"/>
</dbReference>
<accession>A0A914YT68</accession>
<sequence>MGARLASIHSKAENRFVNDMAGFGSPLEKSQTTIGAKCFNGIWTWTDGSEFDYANWQDGRPIYKDTCGVTWADIPSYLNENTVEHFYWEDISCDKQTPTAVCKKLAFL</sequence>
<dbReference type="Proteomes" id="UP000887577">
    <property type="component" value="Unplaced"/>
</dbReference>
<protein>
    <submittedName>
        <fullName evidence="3">C-type lectin domain-containing protein</fullName>
    </submittedName>
</protein>
<evidence type="ECO:0000259" key="1">
    <source>
        <dbReference type="PROSITE" id="PS50041"/>
    </source>
</evidence>
<evidence type="ECO:0000313" key="2">
    <source>
        <dbReference type="Proteomes" id="UP000887577"/>
    </source>
</evidence>
<dbReference type="PANTHER" id="PTHR22803">
    <property type="entry name" value="MANNOSE, PHOSPHOLIPASE, LECTIN RECEPTOR RELATED"/>
    <property type="match status" value="1"/>
</dbReference>
<dbReference type="PROSITE" id="PS50041">
    <property type="entry name" value="C_TYPE_LECTIN_2"/>
    <property type="match status" value="1"/>
</dbReference>
<dbReference type="SUPFAM" id="SSF56436">
    <property type="entry name" value="C-type lectin-like"/>
    <property type="match status" value="1"/>
</dbReference>
<name>A0A914YT68_9BILA</name>
<dbReference type="CDD" id="cd00037">
    <property type="entry name" value="CLECT"/>
    <property type="match status" value="1"/>
</dbReference>
<keyword evidence="2" id="KW-1185">Reference proteome</keyword>
<proteinExistence type="predicted"/>
<dbReference type="Gene3D" id="3.10.100.10">
    <property type="entry name" value="Mannose-Binding Protein A, subunit A"/>
    <property type="match status" value="1"/>
</dbReference>
<dbReference type="InterPro" id="IPR016186">
    <property type="entry name" value="C-type_lectin-like/link_sf"/>
</dbReference>
<feature type="domain" description="C-type lectin" evidence="1">
    <location>
        <begin position="1"/>
        <end position="96"/>
    </location>
</feature>
<dbReference type="Pfam" id="PF00059">
    <property type="entry name" value="Lectin_C"/>
    <property type="match status" value="1"/>
</dbReference>
<reference evidence="3" key="1">
    <citation type="submission" date="2022-11" db="UniProtKB">
        <authorList>
            <consortium name="WormBaseParasite"/>
        </authorList>
    </citation>
    <scope>IDENTIFICATION</scope>
</reference>
<dbReference type="WBParaSite" id="PSU_v2.g388.t1">
    <property type="protein sequence ID" value="PSU_v2.g388.t1"/>
    <property type="gene ID" value="PSU_v2.g388"/>
</dbReference>